<comment type="function">
    <text evidence="1 11">Condensation of UDP-2,3-diacylglucosamine and 2,3-diacylglucosamine-1-phosphate to form lipid A disaccharide, a precursor of lipid A, a phosphorylated glycolipid that anchors the lipopolysaccharide to the outer membrane of the cell.</text>
</comment>
<dbReference type="Proteomes" id="UP000294462">
    <property type="component" value="Chromosome"/>
</dbReference>
<dbReference type="GO" id="GO:0009245">
    <property type="term" value="P:lipid A biosynthetic process"/>
    <property type="evidence" value="ECO:0007669"/>
    <property type="project" value="UniProtKB-UniRule"/>
</dbReference>
<evidence type="ECO:0000256" key="11">
    <source>
        <dbReference type="HAMAP-Rule" id="MF_00392"/>
    </source>
</evidence>
<gene>
    <name evidence="11 12" type="primary">lpxB</name>
    <name evidence="12" type="ORF">ERCIPSTX3056_197</name>
</gene>
<evidence type="ECO:0000313" key="13">
    <source>
        <dbReference type="Proteomes" id="UP000294462"/>
    </source>
</evidence>
<dbReference type="SUPFAM" id="SSF53756">
    <property type="entry name" value="UDP-Glycosyltransferase/glycogen phosphorylase"/>
    <property type="match status" value="1"/>
</dbReference>
<name>A0A451DJC1_9GAMM</name>
<comment type="similarity">
    <text evidence="2 11">Belongs to the LpxB family.</text>
</comment>
<evidence type="ECO:0000256" key="3">
    <source>
        <dbReference type="ARBA" id="ARBA00012687"/>
    </source>
</evidence>
<evidence type="ECO:0000256" key="1">
    <source>
        <dbReference type="ARBA" id="ARBA00002056"/>
    </source>
</evidence>
<dbReference type="EC" id="2.4.1.182" evidence="3 11"/>
<evidence type="ECO:0000256" key="9">
    <source>
        <dbReference type="ARBA" id="ARBA00023098"/>
    </source>
</evidence>
<evidence type="ECO:0000256" key="7">
    <source>
        <dbReference type="ARBA" id="ARBA00022676"/>
    </source>
</evidence>
<dbReference type="InterPro" id="IPR003835">
    <property type="entry name" value="Glyco_trans_19"/>
</dbReference>
<evidence type="ECO:0000313" key="12">
    <source>
        <dbReference type="EMBL" id="VFP86765.1"/>
    </source>
</evidence>
<dbReference type="GO" id="GO:0005543">
    <property type="term" value="F:phospholipid binding"/>
    <property type="evidence" value="ECO:0007669"/>
    <property type="project" value="TreeGrafter"/>
</dbReference>
<dbReference type="GO" id="GO:0016020">
    <property type="term" value="C:membrane"/>
    <property type="evidence" value="ECO:0007669"/>
    <property type="project" value="GOC"/>
</dbReference>
<dbReference type="GO" id="GO:0008915">
    <property type="term" value="F:lipid-A-disaccharide synthase activity"/>
    <property type="evidence" value="ECO:0007669"/>
    <property type="project" value="UniProtKB-UniRule"/>
</dbReference>
<organism evidence="12 13">
    <name type="scientific">Candidatus Erwinia haradaeae</name>
    <dbReference type="NCBI Taxonomy" id="1922217"/>
    <lineage>
        <taxon>Bacteria</taxon>
        <taxon>Pseudomonadati</taxon>
        <taxon>Pseudomonadota</taxon>
        <taxon>Gammaproteobacteria</taxon>
        <taxon>Enterobacterales</taxon>
        <taxon>Erwiniaceae</taxon>
        <taxon>Erwinia</taxon>
    </lineage>
</organism>
<evidence type="ECO:0000256" key="4">
    <source>
        <dbReference type="ARBA" id="ARBA00020902"/>
    </source>
</evidence>
<dbReference type="EMBL" id="LR217725">
    <property type="protein sequence ID" value="VFP86765.1"/>
    <property type="molecule type" value="Genomic_DNA"/>
</dbReference>
<evidence type="ECO:0000256" key="8">
    <source>
        <dbReference type="ARBA" id="ARBA00022679"/>
    </source>
</evidence>
<comment type="pathway">
    <text evidence="11">Glycolipid biosynthesis; lipid IV(A) biosynthesis; lipid IV(A) from (3R)-3-hydroxytetradecanoyl-[acyl-carrier-protein] and UDP-N-acetyl-alpha-D-glucosamine: step 5/6.</text>
</comment>
<protein>
    <recommendedName>
        <fullName evidence="4 11">Lipid-A-disaccharide synthase</fullName>
        <ecNumber evidence="3 11">2.4.1.182</ecNumber>
    </recommendedName>
</protein>
<comment type="catalytic activity">
    <reaction evidence="11">
        <text>2-N,3-O-bis[(3R)-3-hydroxytetradecanoyl]-alpha-D-glucosaminyl 1-phosphate + UDP-2-N,3-O-bis[(3R)-3-hydroxytetradecanoyl]-alpha-D-glucosamine = lipid A disaccharide (E. coli) + UDP + H(+)</text>
        <dbReference type="Rhea" id="RHEA:22668"/>
        <dbReference type="ChEBI" id="CHEBI:15378"/>
        <dbReference type="ChEBI" id="CHEBI:57957"/>
        <dbReference type="ChEBI" id="CHEBI:58223"/>
        <dbReference type="ChEBI" id="CHEBI:58466"/>
        <dbReference type="ChEBI" id="CHEBI:78847"/>
    </reaction>
</comment>
<dbReference type="NCBIfam" id="TIGR00215">
    <property type="entry name" value="lpxB"/>
    <property type="match status" value="1"/>
</dbReference>
<keyword evidence="8 11" id="KW-0808">Transferase</keyword>
<keyword evidence="6 11" id="KW-0441">Lipid A biosynthesis</keyword>
<dbReference type="AlphaFoldDB" id="A0A451DJC1"/>
<sequence>MDTQSLIIALVAGEVSGDILGAGLIHALKKKHPNAYFVGVAGPLMQFEGCVAWYDMSDLSVMGFVETLCHIRRIWRIRRALTRRLITLKPDVFIGIDSPDFNLTLEKNLKRQGIRTIHYVSPALWAWRKNRIFKIGRAADLVLLLFPFEKRLYDHFNIPCRFIGHALADVMPIVPNKSFARHELGIEENALCLSLLPGSRSSEIDMLSADFLKTAMILREKYPALEILVPLIHAKHQSQFKAIKARVAPDLPVRYLGGHSRKAMQASDAALLASGTVTLECMLARCPMVVTYRVNPLTFWLAKRLVQTEYVSLPNLLAGFELVPELLQDHCQPSRLSAELELFLGQKKTCYPLFDVFSNLHRQLRWNANEQAAEAVLEICK</sequence>
<accession>A0A451DJC1</accession>
<dbReference type="Pfam" id="PF02684">
    <property type="entry name" value="LpxB"/>
    <property type="match status" value="1"/>
</dbReference>
<comment type="catalytic activity">
    <reaction evidence="10 11">
        <text>a lipid X + a UDP-2-N,3-O-bis[(3R)-3-hydroxyacyl]-alpha-D-glucosamine = a lipid A disaccharide + UDP + H(+)</text>
        <dbReference type="Rhea" id="RHEA:67828"/>
        <dbReference type="ChEBI" id="CHEBI:15378"/>
        <dbReference type="ChEBI" id="CHEBI:58223"/>
        <dbReference type="ChEBI" id="CHEBI:137748"/>
        <dbReference type="ChEBI" id="CHEBI:176338"/>
        <dbReference type="ChEBI" id="CHEBI:176343"/>
        <dbReference type="EC" id="2.4.1.182"/>
    </reaction>
</comment>
<keyword evidence="7 11" id="KW-0328">Glycosyltransferase</keyword>
<dbReference type="PANTHER" id="PTHR30372">
    <property type="entry name" value="LIPID-A-DISACCHARIDE SYNTHASE"/>
    <property type="match status" value="1"/>
</dbReference>
<dbReference type="KEGG" id="ehd:ERCIPSTX3056_197"/>
<reference evidence="12 13" key="1">
    <citation type="submission" date="2019-02" db="EMBL/GenBank/DDBJ databases">
        <authorList>
            <person name="Manzano-Marin A."/>
            <person name="Manzano-Marin A."/>
        </authorList>
    </citation>
    <scope>NUCLEOTIDE SEQUENCE [LARGE SCALE GENOMIC DNA]</scope>
    <source>
        <strain evidence="12 13">ErCipseudotaxifoliae</strain>
    </source>
</reference>
<evidence type="ECO:0000256" key="5">
    <source>
        <dbReference type="ARBA" id="ARBA00022516"/>
    </source>
</evidence>
<keyword evidence="9 11" id="KW-0443">Lipid metabolism</keyword>
<dbReference type="PANTHER" id="PTHR30372:SF4">
    <property type="entry name" value="LIPID-A-DISACCHARIDE SYNTHASE, MITOCHONDRIAL-RELATED"/>
    <property type="match status" value="1"/>
</dbReference>
<keyword evidence="5 11" id="KW-0444">Lipid biosynthesis</keyword>
<keyword evidence="13" id="KW-1185">Reference proteome</keyword>
<evidence type="ECO:0000256" key="6">
    <source>
        <dbReference type="ARBA" id="ARBA00022556"/>
    </source>
</evidence>
<dbReference type="HAMAP" id="MF_00392">
    <property type="entry name" value="LpxB"/>
    <property type="match status" value="1"/>
</dbReference>
<evidence type="ECO:0000256" key="10">
    <source>
        <dbReference type="ARBA" id="ARBA00048975"/>
    </source>
</evidence>
<evidence type="ECO:0000256" key="2">
    <source>
        <dbReference type="ARBA" id="ARBA00007868"/>
    </source>
</evidence>
<dbReference type="UniPathway" id="UPA00359">
    <property type="reaction ID" value="UER00481"/>
</dbReference>
<proteinExistence type="inferred from homology"/>